<evidence type="ECO:0000256" key="2">
    <source>
        <dbReference type="SAM" id="Phobius"/>
    </source>
</evidence>
<proteinExistence type="predicted"/>
<keyword evidence="1" id="KW-0560">Oxidoreductase</keyword>
<dbReference type="InterPro" id="IPR008927">
    <property type="entry name" value="6-PGluconate_DH-like_C_sf"/>
</dbReference>
<dbReference type="InterPro" id="IPR003099">
    <property type="entry name" value="Prephen_DH"/>
</dbReference>
<dbReference type="PANTHER" id="PTHR21363">
    <property type="entry name" value="PREPHENATE DEHYDROGENASE"/>
    <property type="match status" value="1"/>
</dbReference>
<feature type="domain" description="Prephenate/arogenate dehydrogenase" evidence="3">
    <location>
        <begin position="4"/>
        <end position="284"/>
    </location>
</feature>
<name>D2R8C4_PIRSD</name>
<dbReference type="SUPFAM" id="SSF51735">
    <property type="entry name" value="NAD(P)-binding Rossmann-fold domains"/>
    <property type="match status" value="1"/>
</dbReference>
<dbReference type="Gene3D" id="1.10.3660.10">
    <property type="entry name" value="6-phosphogluconate dehydrogenase C-terminal like domain"/>
    <property type="match status" value="1"/>
</dbReference>
<dbReference type="GO" id="GO:0070403">
    <property type="term" value="F:NAD+ binding"/>
    <property type="evidence" value="ECO:0007669"/>
    <property type="project" value="InterPro"/>
</dbReference>
<evidence type="ECO:0000256" key="1">
    <source>
        <dbReference type="ARBA" id="ARBA00023002"/>
    </source>
</evidence>
<dbReference type="STRING" id="530564.Psta_1058"/>
<dbReference type="HOGENOM" id="CLU_055968_0_1_0"/>
<dbReference type="Pfam" id="PF02153">
    <property type="entry name" value="PDH_N"/>
    <property type="match status" value="1"/>
</dbReference>
<keyword evidence="2" id="KW-0812">Transmembrane</keyword>
<organism evidence="4 5">
    <name type="scientific">Pirellula staleyi (strain ATCC 27377 / DSM 6068 / ICPB 4128)</name>
    <name type="common">Pirella staleyi</name>
    <dbReference type="NCBI Taxonomy" id="530564"/>
    <lineage>
        <taxon>Bacteria</taxon>
        <taxon>Pseudomonadati</taxon>
        <taxon>Planctomycetota</taxon>
        <taxon>Planctomycetia</taxon>
        <taxon>Pirellulales</taxon>
        <taxon>Pirellulaceae</taxon>
        <taxon>Pirellula</taxon>
    </lineage>
</organism>
<dbReference type="InterPro" id="IPR046825">
    <property type="entry name" value="PDH_C"/>
</dbReference>
<sequence length="284" mass="29839">MYFPQVAIIGVGLLGGSVGLALQRAGLARRVIGFGRREGSLAQALERKCITDYTTHLDEAVHDAGLVIVATPVEQTADFVAAAAKGCGPGTLITDVGSTKDSICRSADAALAGGAGTWASFVGSHPLAGSEKTGPIFAKANLFDDRMVVVTPTENSRPDAVEQIDTFWQKLGAKTCRMHPAEHDAAVAITSHLPHLVASLVAAITPEELLKLTAGGWQDTTRVASGDVELWRQILLDNRPHVLLAVEKFATVLASFREALEQADGAAIAQLLEAGKRTRDALGS</sequence>
<dbReference type="InterPro" id="IPR036291">
    <property type="entry name" value="NAD(P)-bd_dom_sf"/>
</dbReference>
<accession>D2R8C4</accession>
<keyword evidence="5" id="KW-1185">Reference proteome</keyword>
<gene>
    <name evidence="4" type="ordered locus">Psta_1058</name>
</gene>
<dbReference type="PANTHER" id="PTHR21363:SF0">
    <property type="entry name" value="PREPHENATE DEHYDROGENASE [NADP(+)]"/>
    <property type="match status" value="1"/>
</dbReference>
<reference evidence="4 5" key="1">
    <citation type="journal article" date="2009" name="Stand. Genomic Sci.">
        <title>Complete genome sequence of Pirellula staleyi type strain (ATCC 27377).</title>
        <authorList>
            <person name="Clum A."/>
            <person name="Tindall B.J."/>
            <person name="Sikorski J."/>
            <person name="Ivanova N."/>
            <person name="Mavrommatis K."/>
            <person name="Lucas S."/>
            <person name="Glavina del Rio T."/>
            <person name="Nolan M."/>
            <person name="Chen F."/>
            <person name="Tice H."/>
            <person name="Pitluck S."/>
            <person name="Cheng J.F."/>
            <person name="Chertkov O."/>
            <person name="Brettin T."/>
            <person name="Han C."/>
            <person name="Detter J.C."/>
            <person name="Kuske C."/>
            <person name="Bruce D."/>
            <person name="Goodwin L."/>
            <person name="Ovchinikova G."/>
            <person name="Pati A."/>
            <person name="Mikhailova N."/>
            <person name="Chen A."/>
            <person name="Palaniappan K."/>
            <person name="Land M."/>
            <person name="Hauser L."/>
            <person name="Chang Y.J."/>
            <person name="Jeffries C.D."/>
            <person name="Chain P."/>
            <person name="Rohde M."/>
            <person name="Goker M."/>
            <person name="Bristow J."/>
            <person name="Eisen J.A."/>
            <person name="Markowitz V."/>
            <person name="Hugenholtz P."/>
            <person name="Kyrpides N.C."/>
            <person name="Klenk H.P."/>
            <person name="Lapidus A."/>
        </authorList>
    </citation>
    <scope>NUCLEOTIDE SEQUENCE [LARGE SCALE GENOMIC DNA]</scope>
    <source>
        <strain evidence="5">ATCC 27377 / DSM 6068 / ICPB 4128</strain>
    </source>
</reference>
<feature type="transmembrane region" description="Helical" evidence="2">
    <location>
        <begin position="6"/>
        <end position="27"/>
    </location>
</feature>
<dbReference type="FunFam" id="3.40.50.720:FF:000208">
    <property type="entry name" value="Prephenate dehydrogenase"/>
    <property type="match status" value="1"/>
</dbReference>
<evidence type="ECO:0000313" key="5">
    <source>
        <dbReference type="Proteomes" id="UP000001887"/>
    </source>
</evidence>
<evidence type="ECO:0000313" key="4">
    <source>
        <dbReference type="EMBL" id="ADB15741.1"/>
    </source>
</evidence>
<dbReference type="eggNOG" id="COG0287">
    <property type="taxonomic scope" value="Bacteria"/>
</dbReference>
<dbReference type="InterPro" id="IPR046826">
    <property type="entry name" value="PDH_N"/>
</dbReference>
<dbReference type="KEGG" id="psl:Psta_1058"/>
<dbReference type="Gene3D" id="3.40.50.720">
    <property type="entry name" value="NAD(P)-binding Rossmann-like Domain"/>
    <property type="match status" value="1"/>
</dbReference>
<dbReference type="Pfam" id="PF20463">
    <property type="entry name" value="PDH_C"/>
    <property type="match status" value="1"/>
</dbReference>
<dbReference type="EMBL" id="CP001848">
    <property type="protein sequence ID" value="ADB15741.1"/>
    <property type="molecule type" value="Genomic_DNA"/>
</dbReference>
<keyword evidence="2" id="KW-0472">Membrane</keyword>
<dbReference type="Proteomes" id="UP000001887">
    <property type="component" value="Chromosome"/>
</dbReference>
<dbReference type="GO" id="GO:0006571">
    <property type="term" value="P:tyrosine biosynthetic process"/>
    <property type="evidence" value="ECO:0007669"/>
    <property type="project" value="InterPro"/>
</dbReference>
<evidence type="ECO:0000259" key="3">
    <source>
        <dbReference type="PROSITE" id="PS51176"/>
    </source>
</evidence>
<dbReference type="PROSITE" id="PS51176">
    <property type="entry name" value="PDH_ADH"/>
    <property type="match status" value="1"/>
</dbReference>
<dbReference type="SUPFAM" id="SSF48179">
    <property type="entry name" value="6-phosphogluconate dehydrogenase C-terminal domain-like"/>
    <property type="match status" value="1"/>
</dbReference>
<protein>
    <submittedName>
        <fullName evidence="4">Prephenate dehydrogenase</fullName>
    </submittedName>
</protein>
<dbReference type="InterPro" id="IPR050812">
    <property type="entry name" value="Preph/Arog_dehydrog"/>
</dbReference>
<dbReference type="GO" id="GO:0004665">
    <property type="term" value="F:prephenate dehydrogenase (NADP+) activity"/>
    <property type="evidence" value="ECO:0007669"/>
    <property type="project" value="InterPro"/>
</dbReference>
<dbReference type="GO" id="GO:0008977">
    <property type="term" value="F:prephenate dehydrogenase (NAD+) activity"/>
    <property type="evidence" value="ECO:0007669"/>
    <property type="project" value="InterPro"/>
</dbReference>
<dbReference type="AlphaFoldDB" id="D2R8C4"/>
<dbReference type="OrthoDB" id="9802008at2"/>
<keyword evidence="2" id="KW-1133">Transmembrane helix</keyword>